<reference evidence="2 3" key="1">
    <citation type="submission" date="2019-12" db="EMBL/GenBank/DDBJ databases">
        <authorList>
            <person name="Kim Y.S."/>
        </authorList>
    </citation>
    <scope>NUCLEOTIDE SEQUENCE [LARGE SCALE GENOMIC DNA]</scope>
    <source>
        <strain evidence="2 3">GA093</strain>
    </source>
</reference>
<proteinExistence type="predicted"/>
<protein>
    <recommendedName>
        <fullName evidence="4">Lipoprotein</fullName>
    </recommendedName>
</protein>
<feature type="chain" id="PRO_5026205553" description="Lipoprotein" evidence="1">
    <location>
        <begin position="25"/>
        <end position="211"/>
    </location>
</feature>
<evidence type="ECO:0000256" key="1">
    <source>
        <dbReference type="SAM" id="SignalP"/>
    </source>
</evidence>
<dbReference type="AlphaFoldDB" id="A0A6I4NUP3"/>
<dbReference type="Proteomes" id="UP000471501">
    <property type="component" value="Unassembled WGS sequence"/>
</dbReference>
<keyword evidence="1" id="KW-0732">Signal</keyword>
<name>A0A6I4NUP3_9FLAO</name>
<evidence type="ECO:0000313" key="3">
    <source>
        <dbReference type="Proteomes" id="UP000471501"/>
    </source>
</evidence>
<evidence type="ECO:0008006" key="4">
    <source>
        <dbReference type="Google" id="ProtNLM"/>
    </source>
</evidence>
<dbReference type="EMBL" id="WSTB01000007">
    <property type="protein sequence ID" value="MWB95409.1"/>
    <property type="molecule type" value="Genomic_DNA"/>
</dbReference>
<accession>A0A6I4NUP3</accession>
<sequence>MKTKTIKLLSISLFILTSIFIVQSCAVPAMQSAQMTFKPKETKNGLIFGSITFPKQKAKFNGYFLRLICKSEDEKVSKKNSTEIQFSPEQIIKMKHKGQLDNGLTYLFAIERPEGDYEFSGIRLFTNSGIAILQRNDNLNDFSIPFKVNKGEIIYVGNINFNEYGGKNEKLITYQNNYEKDLAGIKKAQPYVYWDAAKNDSITNISYVSKQ</sequence>
<evidence type="ECO:0000313" key="2">
    <source>
        <dbReference type="EMBL" id="MWB95409.1"/>
    </source>
</evidence>
<feature type="signal peptide" evidence="1">
    <location>
        <begin position="1"/>
        <end position="24"/>
    </location>
</feature>
<keyword evidence="3" id="KW-1185">Reference proteome</keyword>
<comment type="caution">
    <text evidence="2">The sequence shown here is derived from an EMBL/GenBank/DDBJ whole genome shotgun (WGS) entry which is preliminary data.</text>
</comment>
<dbReference type="PROSITE" id="PS51257">
    <property type="entry name" value="PROKAR_LIPOPROTEIN"/>
    <property type="match status" value="1"/>
</dbReference>
<dbReference type="RefSeq" id="WP_160375333.1">
    <property type="nucleotide sequence ID" value="NZ_WSTB01000007.1"/>
</dbReference>
<organism evidence="2 3">
    <name type="scientific">Flavobacterium hydrocarbonoxydans</name>
    <dbReference type="NCBI Taxonomy" id="2683249"/>
    <lineage>
        <taxon>Bacteria</taxon>
        <taxon>Pseudomonadati</taxon>
        <taxon>Bacteroidota</taxon>
        <taxon>Flavobacteriia</taxon>
        <taxon>Flavobacteriales</taxon>
        <taxon>Flavobacteriaceae</taxon>
        <taxon>Flavobacterium</taxon>
    </lineage>
</organism>
<gene>
    <name evidence="2" type="ORF">GON26_13650</name>
</gene>